<comment type="caution">
    <text evidence="2">The sequence shown here is derived from an EMBL/GenBank/DDBJ whole genome shotgun (WGS) entry which is preliminary data.</text>
</comment>
<feature type="region of interest" description="Disordered" evidence="1">
    <location>
        <begin position="21"/>
        <end position="42"/>
    </location>
</feature>
<reference evidence="2" key="1">
    <citation type="submission" date="2021-02" db="EMBL/GenBank/DDBJ databases">
        <title>First Annotated Genome of the Yellow-green Alga Tribonema minus.</title>
        <authorList>
            <person name="Mahan K.M."/>
        </authorList>
    </citation>
    <scope>NUCLEOTIDE SEQUENCE</scope>
    <source>
        <strain evidence="2">UTEX B ZZ1240</strain>
    </source>
</reference>
<dbReference type="Proteomes" id="UP000664859">
    <property type="component" value="Unassembled WGS sequence"/>
</dbReference>
<proteinExistence type="predicted"/>
<organism evidence="2 3">
    <name type="scientific">Tribonema minus</name>
    <dbReference type="NCBI Taxonomy" id="303371"/>
    <lineage>
        <taxon>Eukaryota</taxon>
        <taxon>Sar</taxon>
        <taxon>Stramenopiles</taxon>
        <taxon>Ochrophyta</taxon>
        <taxon>PX clade</taxon>
        <taxon>Xanthophyceae</taxon>
        <taxon>Tribonematales</taxon>
        <taxon>Tribonemataceae</taxon>
        <taxon>Tribonema</taxon>
    </lineage>
</organism>
<evidence type="ECO:0000313" key="2">
    <source>
        <dbReference type="EMBL" id="KAG5181595.1"/>
    </source>
</evidence>
<dbReference type="EMBL" id="JAFCMP010000312">
    <property type="protein sequence ID" value="KAG5181595.1"/>
    <property type="molecule type" value="Genomic_DNA"/>
</dbReference>
<gene>
    <name evidence="2" type="ORF">JKP88DRAFT_246156</name>
</gene>
<keyword evidence="3" id="KW-1185">Reference proteome</keyword>
<protein>
    <submittedName>
        <fullName evidence="2">Uncharacterized protein</fullName>
    </submittedName>
</protein>
<evidence type="ECO:0000256" key="1">
    <source>
        <dbReference type="SAM" id="MobiDB-lite"/>
    </source>
</evidence>
<feature type="compositionally biased region" description="Low complexity" evidence="1">
    <location>
        <begin position="21"/>
        <end position="34"/>
    </location>
</feature>
<accession>A0A835YY56</accession>
<dbReference type="AlphaFoldDB" id="A0A835YY56"/>
<evidence type="ECO:0000313" key="3">
    <source>
        <dbReference type="Proteomes" id="UP000664859"/>
    </source>
</evidence>
<sequence>MLHASESQGDDGARVVRIATTQTTGGQAAGSTARGRGRAPLATSQRSRYCRAATIAQDLLQQAHQEDARPKFFLLRGTSINIVRGGDAPTMAVANESCAQNVAAMKDCIERAICSLERKYPGKVILVVTKLEVKGDNQERNQRVDAHGVVAMGSGVDIDDAATAFMRYMIAGGAMCRAMHNRDTTLVAPLSGVDVPHELFKMIQHMLKASNKTEDNFDRTRTRQMLASTGIEVVGHSDDVLVHYHMRIQDD</sequence>
<name>A0A835YY56_9STRA</name>